<dbReference type="EMBL" id="JARQWQ010000060">
    <property type="protein sequence ID" value="KAK2555869.1"/>
    <property type="molecule type" value="Genomic_DNA"/>
</dbReference>
<evidence type="ECO:0000313" key="2">
    <source>
        <dbReference type="Proteomes" id="UP001249851"/>
    </source>
</evidence>
<organism evidence="1 2">
    <name type="scientific">Acropora cervicornis</name>
    <name type="common">Staghorn coral</name>
    <dbReference type="NCBI Taxonomy" id="6130"/>
    <lineage>
        <taxon>Eukaryota</taxon>
        <taxon>Metazoa</taxon>
        <taxon>Cnidaria</taxon>
        <taxon>Anthozoa</taxon>
        <taxon>Hexacorallia</taxon>
        <taxon>Scleractinia</taxon>
        <taxon>Astrocoeniina</taxon>
        <taxon>Acroporidae</taxon>
        <taxon>Acropora</taxon>
    </lineage>
</organism>
<reference evidence="1" key="2">
    <citation type="journal article" date="2023" name="Science">
        <title>Genomic signatures of disease resistance in endangered staghorn corals.</title>
        <authorList>
            <person name="Vollmer S.V."/>
            <person name="Selwyn J.D."/>
            <person name="Despard B.A."/>
            <person name="Roesel C.L."/>
        </authorList>
    </citation>
    <scope>NUCLEOTIDE SEQUENCE</scope>
    <source>
        <strain evidence="1">K2</strain>
    </source>
</reference>
<dbReference type="AlphaFoldDB" id="A0AAD9Q702"/>
<accession>A0AAD9Q702</accession>
<dbReference type="Proteomes" id="UP001249851">
    <property type="component" value="Unassembled WGS sequence"/>
</dbReference>
<comment type="caution">
    <text evidence="1">The sequence shown here is derived from an EMBL/GenBank/DDBJ whole genome shotgun (WGS) entry which is preliminary data.</text>
</comment>
<gene>
    <name evidence="1" type="ORF">P5673_022523</name>
</gene>
<reference evidence="1" key="1">
    <citation type="journal article" date="2023" name="G3 (Bethesda)">
        <title>Whole genome assembly and annotation of the endangered Caribbean coral Acropora cervicornis.</title>
        <authorList>
            <person name="Selwyn J.D."/>
            <person name="Vollmer S.V."/>
        </authorList>
    </citation>
    <scope>NUCLEOTIDE SEQUENCE</scope>
    <source>
        <strain evidence="1">K2</strain>
    </source>
</reference>
<evidence type="ECO:0000313" key="1">
    <source>
        <dbReference type="EMBL" id="KAK2555869.1"/>
    </source>
</evidence>
<dbReference type="InterPro" id="IPR036691">
    <property type="entry name" value="Endo/exonu/phosph_ase_sf"/>
</dbReference>
<dbReference type="SUPFAM" id="SSF56219">
    <property type="entry name" value="DNase I-like"/>
    <property type="match status" value="1"/>
</dbReference>
<name>A0AAD9Q702_ACRCE</name>
<sequence>MVLFKPNLNVTINKALADKNGRYILTQTSIDETNVVFVNIYEPNDTSQQILFLRDLSSSVLSSYANENIMLGGDFNCVNNAMDKKCGRPFVSKNAAVTEFESTIRVHSFVDAWRIVNLHNIGFTWGNPSMKRQIRLDYFFTPKVLQKLIQECRIIPNTFSGHSALILTICFNEETEPCGPGYWRFNNSLLSDNEYITLLHSKIPKFVEKYKEVEGKGLFWEMVKMEIRGLTVRFSKLNAKRNRDEEKLLTFKFPKLSAKLQTAYSEDDKAELQRIKIKLSDFQTEKTRGAIIRSRARWYEYGEKNSKYFLNLEKVNYRRKYISSLIKQNGTRIDDPKEILNEEQNFFVELYSSRNVDPDSEGFSDFFNVP</sequence>
<dbReference type="Gene3D" id="3.60.10.10">
    <property type="entry name" value="Endonuclease/exonuclease/phosphatase"/>
    <property type="match status" value="1"/>
</dbReference>
<protein>
    <submittedName>
        <fullName evidence="1">Transposon TX1 uncharacterized 149 kDa protein</fullName>
    </submittedName>
</protein>
<keyword evidence="2" id="KW-1185">Reference proteome</keyword>
<proteinExistence type="predicted"/>